<evidence type="ECO:0000256" key="1">
    <source>
        <dbReference type="SAM" id="Phobius"/>
    </source>
</evidence>
<gene>
    <name evidence="2" type="ORF">ACFSYJ_03170</name>
</gene>
<keyword evidence="1" id="KW-0812">Transmembrane</keyword>
<accession>A0ABW5GB96</accession>
<keyword evidence="3" id="KW-1185">Reference proteome</keyword>
<name>A0ABW5GB96_9PSEU</name>
<sequence length="78" mass="8483">MDLGWLTRLSGTALICVAACFVSAMAVCAYIAKTRGAAGIKAFAEVVRAFRGRRCCCGHRRLAAVVKRRDHQDRRTAA</sequence>
<keyword evidence="1" id="KW-0472">Membrane</keyword>
<protein>
    <submittedName>
        <fullName evidence="2">Uncharacterized protein</fullName>
    </submittedName>
</protein>
<dbReference type="Proteomes" id="UP001597419">
    <property type="component" value="Unassembled WGS sequence"/>
</dbReference>
<reference evidence="3" key="1">
    <citation type="journal article" date="2019" name="Int. J. Syst. Evol. Microbiol.">
        <title>The Global Catalogue of Microorganisms (GCM) 10K type strain sequencing project: providing services to taxonomists for standard genome sequencing and annotation.</title>
        <authorList>
            <consortium name="The Broad Institute Genomics Platform"/>
            <consortium name="The Broad Institute Genome Sequencing Center for Infectious Disease"/>
            <person name="Wu L."/>
            <person name="Ma J."/>
        </authorList>
    </citation>
    <scope>NUCLEOTIDE SEQUENCE [LARGE SCALE GENOMIC DNA]</scope>
    <source>
        <strain evidence="3">CGMCC 4.7643</strain>
    </source>
</reference>
<keyword evidence="1" id="KW-1133">Transmembrane helix</keyword>
<evidence type="ECO:0000313" key="2">
    <source>
        <dbReference type="EMBL" id="MFD2457580.1"/>
    </source>
</evidence>
<organism evidence="2 3">
    <name type="scientific">Amycolatopsis samaneae</name>
    <dbReference type="NCBI Taxonomy" id="664691"/>
    <lineage>
        <taxon>Bacteria</taxon>
        <taxon>Bacillati</taxon>
        <taxon>Actinomycetota</taxon>
        <taxon>Actinomycetes</taxon>
        <taxon>Pseudonocardiales</taxon>
        <taxon>Pseudonocardiaceae</taxon>
        <taxon>Amycolatopsis</taxon>
    </lineage>
</organism>
<dbReference type="EMBL" id="JBHUKU010000002">
    <property type="protein sequence ID" value="MFD2457580.1"/>
    <property type="molecule type" value="Genomic_DNA"/>
</dbReference>
<dbReference type="RefSeq" id="WP_345389025.1">
    <property type="nucleotide sequence ID" value="NZ_BAABHG010000003.1"/>
</dbReference>
<comment type="caution">
    <text evidence="2">The sequence shown here is derived from an EMBL/GenBank/DDBJ whole genome shotgun (WGS) entry which is preliminary data.</text>
</comment>
<feature type="transmembrane region" description="Helical" evidence="1">
    <location>
        <begin position="12"/>
        <end position="32"/>
    </location>
</feature>
<proteinExistence type="predicted"/>
<evidence type="ECO:0000313" key="3">
    <source>
        <dbReference type="Proteomes" id="UP001597419"/>
    </source>
</evidence>